<dbReference type="GeneID" id="71515718"/>
<dbReference type="KEGG" id="vhl:BME96_15005"/>
<gene>
    <name evidence="4" type="ORF">BME96_15005</name>
</gene>
<feature type="compositionally biased region" description="Low complexity" evidence="1">
    <location>
        <begin position="182"/>
        <end position="195"/>
    </location>
</feature>
<keyword evidence="2" id="KW-0812">Transmembrane</keyword>
<proteinExistence type="predicted"/>
<dbReference type="Gene3D" id="2.30.30.40">
    <property type="entry name" value="SH3 Domains"/>
    <property type="match status" value="1"/>
</dbReference>
<dbReference type="Pfam" id="PF03734">
    <property type="entry name" value="YkuD"/>
    <property type="match status" value="1"/>
</dbReference>
<dbReference type="Pfam" id="PF08239">
    <property type="entry name" value="SH3_3"/>
    <property type="match status" value="1"/>
</dbReference>
<dbReference type="PROSITE" id="PS51781">
    <property type="entry name" value="SH3B"/>
    <property type="match status" value="1"/>
</dbReference>
<name>A0AAC9NM85_VIRHA</name>
<evidence type="ECO:0000256" key="1">
    <source>
        <dbReference type="SAM" id="MobiDB-lite"/>
    </source>
</evidence>
<dbReference type="EMBL" id="CP017962">
    <property type="protein sequence ID" value="APC49421.1"/>
    <property type="molecule type" value="Genomic_DNA"/>
</dbReference>
<dbReference type="AlphaFoldDB" id="A0AAC9NM85"/>
<evidence type="ECO:0000313" key="4">
    <source>
        <dbReference type="EMBL" id="APC49421.1"/>
    </source>
</evidence>
<sequence>MSNKQKGYIFGGIAIIVTAFILFLAITQNKPALPAEAKQNEVKSEKASPVAEPTEQEKPNMEIAKKEKGSKEEKAKEESKKKETKKDDIEQKNNEEENISFEKKYITVSSLNLRSDPNTQSDVLGVLMLNEEIQAADTNLDNGWVKVKTKSGNGYVNSKYLSSEKKVITATAQKTKEKTTEKSANNKNTQTQKQANKPKEQASSDKKQEKPVKTPPKNDAEKLSSVGNNNQLILVTTNGYGTSSAKVQTFERGSSGEWQRVMHTNGFIGKNGFAGSKVEDDGKSPTGKYSIGTAFGRAGNPGTKLPFRSISSDDVWVDDPKSSLYNSWQSRKKTEGQWNSAENMDIALYTYGFVINYNTARTPGKGSAIFFHVANGHTLGCTGVSQSHMVSILKWINPAKNPVIIQTPESKLSNY</sequence>
<feature type="region of interest" description="Disordered" evidence="1">
    <location>
        <begin position="173"/>
        <end position="228"/>
    </location>
</feature>
<organism evidence="4 5">
    <name type="scientific">Virgibacillus halodenitrificans</name>
    <name type="common">Bacillus halodenitrificans</name>
    <dbReference type="NCBI Taxonomy" id="1482"/>
    <lineage>
        <taxon>Bacteria</taxon>
        <taxon>Bacillati</taxon>
        <taxon>Bacillota</taxon>
        <taxon>Bacilli</taxon>
        <taxon>Bacillales</taxon>
        <taxon>Bacillaceae</taxon>
        <taxon>Virgibacillus</taxon>
    </lineage>
</organism>
<evidence type="ECO:0000256" key="2">
    <source>
        <dbReference type="SAM" id="Phobius"/>
    </source>
</evidence>
<feature type="region of interest" description="Disordered" evidence="1">
    <location>
        <begin position="35"/>
        <end position="95"/>
    </location>
</feature>
<feature type="compositionally biased region" description="Basic and acidic residues" evidence="1">
    <location>
        <begin position="197"/>
        <end position="222"/>
    </location>
</feature>
<dbReference type="PANTHER" id="PTHR38589:SF1">
    <property type="entry name" value="BLR0621 PROTEIN"/>
    <property type="match status" value="1"/>
</dbReference>
<dbReference type="InterPro" id="IPR003646">
    <property type="entry name" value="SH3-like_bac-type"/>
</dbReference>
<feature type="transmembrane region" description="Helical" evidence="2">
    <location>
        <begin position="7"/>
        <end position="26"/>
    </location>
</feature>
<protein>
    <recommendedName>
        <fullName evidence="3">SH3b domain-containing protein</fullName>
    </recommendedName>
</protein>
<dbReference type="Proteomes" id="UP000182945">
    <property type="component" value="Chromosome"/>
</dbReference>
<accession>A0AAC9NM85</accession>
<dbReference type="SMART" id="SM00287">
    <property type="entry name" value="SH3b"/>
    <property type="match status" value="1"/>
</dbReference>
<keyword evidence="2" id="KW-0472">Membrane</keyword>
<keyword evidence="2" id="KW-1133">Transmembrane helix</keyword>
<dbReference type="PANTHER" id="PTHR38589">
    <property type="entry name" value="BLR0621 PROTEIN"/>
    <property type="match status" value="1"/>
</dbReference>
<evidence type="ECO:0000259" key="3">
    <source>
        <dbReference type="PROSITE" id="PS51781"/>
    </source>
</evidence>
<feature type="compositionally biased region" description="Basic and acidic residues" evidence="1">
    <location>
        <begin position="55"/>
        <end position="95"/>
    </location>
</feature>
<dbReference type="GO" id="GO:0016740">
    <property type="term" value="F:transferase activity"/>
    <property type="evidence" value="ECO:0007669"/>
    <property type="project" value="InterPro"/>
</dbReference>
<dbReference type="RefSeq" id="WP_071649468.1">
    <property type="nucleotide sequence ID" value="NZ_CP017962.1"/>
</dbReference>
<feature type="domain" description="SH3b" evidence="3">
    <location>
        <begin position="101"/>
        <end position="165"/>
    </location>
</feature>
<dbReference type="InterPro" id="IPR005490">
    <property type="entry name" value="LD_TPept_cat_dom"/>
</dbReference>
<reference evidence="4 5" key="1">
    <citation type="submission" date="2016-11" db="EMBL/GenBank/DDBJ databases">
        <title>Complete genome sequencing of Virgibacillus halodenitrificans PDB-F2.</title>
        <authorList>
            <person name="Sun Z."/>
            <person name="Zhou Y."/>
            <person name="Li H."/>
        </authorList>
    </citation>
    <scope>NUCLEOTIDE SEQUENCE [LARGE SCALE GENOMIC DNA]</scope>
    <source>
        <strain evidence="4 5">PDB-F2</strain>
    </source>
</reference>
<evidence type="ECO:0000313" key="5">
    <source>
        <dbReference type="Proteomes" id="UP000182945"/>
    </source>
</evidence>